<organism evidence="1 2">
    <name type="scientific">Niastella soli</name>
    <dbReference type="NCBI Taxonomy" id="2821487"/>
    <lineage>
        <taxon>Bacteria</taxon>
        <taxon>Pseudomonadati</taxon>
        <taxon>Bacteroidota</taxon>
        <taxon>Chitinophagia</taxon>
        <taxon>Chitinophagales</taxon>
        <taxon>Chitinophagaceae</taxon>
        <taxon>Niastella</taxon>
    </lineage>
</organism>
<dbReference type="EMBL" id="JAGHKO010000005">
    <property type="protein sequence ID" value="MBO9203225.1"/>
    <property type="molecule type" value="Genomic_DNA"/>
</dbReference>
<evidence type="ECO:0000313" key="1">
    <source>
        <dbReference type="EMBL" id="MBO9203225.1"/>
    </source>
</evidence>
<accession>A0ABS3YZ72</accession>
<protein>
    <submittedName>
        <fullName evidence="1">Uncharacterized protein</fullName>
    </submittedName>
</protein>
<name>A0ABS3YZ72_9BACT</name>
<dbReference type="RefSeq" id="WP_209141276.1">
    <property type="nucleotide sequence ID" value="NZ_JAGHKO010000005.1"/>
</dbReference>
<comment type="caution">
    <text evidence="1">The sequence shown here is derived from an EMBL/GenBank/DDBJ whole genome shotgun (WGS) entry which is preliminary data.</text>
</comment>
<sequence length="153" mass="17982">MKFFNRIFRSNMVDCPRCLGKGNVDVEDIKRLKKELFWAPGKCAYCNGIGKVPPDRIEKLSADFEYLTTDLPSWERLKVINGDKDALKRANEQKEVIQKIVEEIEHLYYIENKEPGEIAAYFFHKRGQFVYSASEKQEIIDYVDRVIKSKRKI</sequence>
<dbReference type="Proteomes" id="UP000677244">
    <property type="component" value="Unassembled WGS sequence"/>
</dbReference>
<gene>
    <name evidence="1" type="ORF">J7I42_23245</name>
</gene>
<evidence type="ECO:0000313" key="2">
    <source>
        <dbReference type="Proteomes" id="UP000677244"/>
    </source>
</evidence>
<proteinExistence type="predicted"/>
<keyword evidence="2" id="KW-1185">Reference proteome</keyword>
<reference evidence="1 2" key="1">
    <citation type="submission" date="2021-03" db="EMBL/GenBank/DDBJ databases">
        <title>Assistant Professor.</title>
        <authorList>
            <person name="Huq M.A."/>
        </authorList>
    </citation>
    <scope>NUCLEOTIDE SEQUENCE [LARGE SCALE GENOMIC DNA]</scope>
    <source>
        <strain evidence="1 2">MAH-29</strain>
    </source>
</reference>